<dbReference type="eggNOG" id="COG1051">
    <property type="taxonomic scope" value="Bacteria"/>
</dbReference>
<dbReference type="AlphaFoldDB" id="D1NRR6"/>
<accession>D1NRR6</accession>
<evidence type="ECO:0000313" key="2">
    <source>
        <dbReference type="EMBL" id="EFA23905.1"/>
    </source>
</evidence>
<dbReference type="Gene3D" id="3.90.79.10">
    <property type="entry name" value="Nucleoside Triphosphate Pyrophosphohydrolase"/>
    <property type="match status" value="1"/>
</dbReference>
<dbReference type="Proteomes" id="UP000003656">
    <property type="component" value="Unassembled WGS sequence"/>
</dbReference>
<evidence type="ECO:0000313" key="3">
    <source>
        <dbReference type="Proteomes" id="UP000003656"/>
    </source>
</evidence>
<feature type="region of interest" description="Disordered" evidence="1">
    <location>
        <begin position="17"/>
        <end position="38"/>
    </location>
</feature>
<dbReference type="Pfam" id="PF16262">
    <property type="entry name" value="DUF4916"/>
    <property type="match status" value="1"/>
</dbReference>
<organism evidence="2 3">
    <name type="scientific">Bifidobacterium gallicum DSM 20093 = LMG 11596</name>
    <dbReference type="NCBI Taxonomy" id="561180"/>
    <lineage>
        <taxon>Bacteria</taxon>
        <taxon>Bacillati</taxon>
        <taxon>Actinomycetota</taxon>
        <taxon>Actinomycetes</taxon>
        <taxon>Bifidobacteriales</taxon>
        <taxon>Bifidobacteriaceae</taxon>
        <taxon>Bifidobacterium</taxon>
    </lineage>
</organism>
<proteinExistence type="predicted"/>
<evidence type="ECO:0000256" key="1">
    <source>
        <dbReference type="SAM" id="MobiDB-lite"/>
    </source>
</evidence>
<protein>
    <recommendedName>
        <fullName evidence="4">ADP-ribose pyrophosphatase</fullName>
    </recommendedName>
</protein>
<gene>
    <name evidence="2" type="ORF">BIFGAL_03015</name>
</gene>
<evidence type="ECO:0008006" key="4">
    <source>
        <dbReference type="Google" id="ProtNLM"/>
    </source>
</evidence>
<dbReference type="InterPro" id="IPR032582">
    <property type="entry name" value="DUF4916"/>
</dbReference>
<dbReference type="InterPro" id="IPR015797">
    <property type="entry name" value="NUDIX_hydrolase-like_dom_sf"/>
</dbReference>
<dbReference type="SUPFAM" id="SSF55811">
    <property type="entry name" value="Nudix"/>
    <property type="match status" value="1"/>
</dbReference>
<reference evidence="2 3" key="1">
    <citation type="submission" date="2009-11" db="EMBL/GenBank/DDBJ databases">
        <authorList>
            <person name="Weinstock G."/>
            <person name="Sodergren E."/>
            <person name="Clifton S."/>
            <person name="Fulton L."/>
            <person name="Fulton B."/>
            <person name="Courtney L."/>
            <person name="Fronick C."/>
            <person name="Harrison M."/>
            <person name="Strong C."/>
            <person name="Farmer C."/>
            <person name="Delahaunty K."/>
            <person name="Markovic C."/>
            <person name="Hall O."/>
            <person name="Minx P."/>
            <person name="Tomlinson C."/>
            <person name="Mitreva M."/>
            <person name="Nelson J."/>
            <person name="Hou S."/>
            <person name="Wollam A."/>
            <person name="Pepin K.H."/>
            <person name="Johnson M."/>
            <person name="Bhonagiri V."/>
            <person name="Nash W.E."/>
            <person name="Warren W."/>
            <person name="Chinwalla A."/>
            <person name="Mardis E.R."/>
            <person name="Wilson R.K."/>
        </authorList>
    </citation>
    <scope>NUCLEOTIDE SEQUENCE [LARGE SCALE GENOMIC DNA]</scope>
    <source>
        <strain evidence="2 3">DSM 20093</strain>
    </source>
</reference>
<sequence>MWQWPVKECGMRVMGGEIPGEDDFDAPNGSDGGDFGSGGFGGDDYGNDFLEPDGWLPEYELNYIRTRTPMPYVVVVPVHTDQLGRIEEVGTLLRVSDDGAVVERALVAGRVTYGEELRHAVMRHITRDLGPFALPAMPHTMQPFMVAEYFPMQGITPFYDKRQHAIALCYVVTMTGECQAKDETIDVEWTHVASDGIRSIVDQMPYGHGRILAQALNDAGLL</sequence>
<comment type="caution">
    <text evidence="2">The sequence shown here is derived from an EMBL/GenBank/DDBJ whole genome shotgun (WGS) entry which is preliminary data.</text>
</comment>
<dbReference type="EMBL" id="ABXB03000001">
    <property type="protein sequence ID" value="EFA23905.1"/>
    <property type="molecule type" value="Genomic_DNA"/>
</dbReference>
<dbReference type="STRING" id="561180.BIFGAL_03015"/>
<name>D1NRR6_9BIFI</name>